<sequence length="479" mass="53831">MATIISKRDSMDVTATELEKTLKITHTPETMSDRVGSPKSAFTTLPAPIRNRIFQHVLDTEFVNVGEENVSYKFSIKDNLLQFKASRPPFPITTALFYVNKQIGAEALEYFYANNLFVRLAVYSSDARHAKSFLEDSGLLFSTSSLVEHASRHAMDLTIREKDSTQKRAVTMFPAQYLPRLINFLDQASRTTKTWASSRSLSMKVLNTYGFPLAKLQGDLLEIFRLLSNFGSVDISSQNLLSGYAEALQSNIMASSLTADIFLDTITQIVDRADKAYGLKDWELTHQQARSAIIALTFGYLTHPELLHMQRDTFHKQIQRLRWRSELVIGKAIFELHKSVTYGSANWLSSSTITAEKKTAIAKDLLIAETATSQALSLATDSPSPTSNPWFQSLPAELIPPNKGEWFTDEDRANSWFACGLVHIALQEHLFAAGDLERASGLFPEGEEFMQPFEEARKGIDWETKPGVWLEKAARLARE</sequence>
<proteinExistence type="predicted"/>
<gene>
    <name evidence="1" type="ORF">B0J11DRAFT_107266</name>
</gene>
<dbReference type="EMBL" id="JAGMWT010000014">
    <property type="protein sequence ID" value="KAH7117024.1"/>
    <property type="molecule type" value="Genomic_DNA"/>
</dbReference>
<evidence type="ECO:0000313" key="1">
    <source>
        <dbReference type="EMBL" id="KAH7117024.1"/>
    </source>
</evidence>
<organism evidence="1 2">
    <name type="scientific">Dendryphion nanum</name>
    <dbReference type="NCBI Taxonomy" id="256645"/>
    <lineage>
        <taxon>Eukaryota</taxon>
        <taxon>Fungi</taxon>
        <taxon>Dikarya</taxon>
        <taxon>Ascomycota</taxon>
        <taxon>Pezizomycotina</taxon>
        <taxon>Dothideomycetes</taxon>
        <taxon>Pleosporomycetidae</taxon>
        <taxon>Pleosporales</taxon>
        <taxon>Torulaceae</taxon>
        <taxon>Dendryphion</taxon>
    </lineage>
</organism>
<dbReference type="AlphaFoldDB" id="A0A9P9DD89"/>
<dbReference type="OrthoDB" id="62952at2759"/>
<reference evidence="1" key="1">
    <citation type="journal article" date="2021" name="Nat. Commun.">
        <title>Genetic determinants of endophytism in the Arabidopsis root mycobiome.</title>
        <authorList>
            <person name="Mesny F."/>
            <person name="Miyauchi S."/>
            <person name="Thiergart T."/>
            <person name="Pickel B."/>
            <person name="Atanasova L."/>
            <person name="Karlsson M."/>
            <person name="Huettel B."/>
            <person name="Barry K.W."/>
            <person name="Haridas S."/>
            <person name="Chen C."/>
            <person name="Bauer D."/>
            <person name="Andreopoulos W."/>
            <person name="Pangilinan J."/>
            <person name="LaButti K."/>
            <person name="Riley R."/>
            <person name="Lipzen A."/>
            <person name="Clum A."/>
            <person name="Drula E."/>
            <person name="Henrissat B."/>
            <person name="Kohler A."/>
            <person name="Grigoriev I.V."/>
            <person name="Martin F.M."/>
            <person name="Hacquard S."/>
        </authorList>
    </citation>
    <scope>NUCLEOTIDE SEQUENCE</scope>
    <source>
        <strain evidence="1">MPI-CAGE-CH-0243</strain>
    </source>
</reference>
<comment type="caution">
    <text evidence="1">The sequence shown here is derived from an EMBL/GenBank/DDBJ whole genome shotgun (WGS) entry which is preliminary data.</text>
</comment>
<name>A0A9P9DD89_9PLEO</name>
<dbReference type="Proteomes" id="UP000700596">
    <property type="component" value="Unassembled WGS sequence"/>
</dbReference>
<evidence type="ECO:0000313" key="2">
    <source>
        <dbReference type="Proteomes" id="UP000700596"/>
    </source>
</evidence>
<keyword evidence="2" id="KW-1185">Reference proteome</keyword>
<accession>A0A9P9DD89</accession>
<protein>
    <submittedName>
        <fullName evidence="1">Uncharacterized protein</fullName>
    </submittedName>
</protein>